<feature type="coiled-coil region" evidence="1">
    <location>
        <begin position="211"/>
        <end position="238"/>
    </location>
</feature>
<evidence type="ECO:0000313" key="4">
    <source>
        <dbReference type="Proteomes" id="UP000267821"/>
    </source>
</evidence>
<sequence length="597" mass="65926">MSTSATPIPKPHKSSLNTPNPFGSPLRRRPIASVGFAFDLESLQQHKGASPVKTPGAISSPNKQKSTVEGKTKMLMKDKPVNAPLRMKHGNVSRKREGGREEGWEWDIQTPSRPQLQRKEKSQASSSSMNMFGPTKTLRRTPPPQSQSQPQTNEPSPTPVRSFGKLRSPNILSPPPKAASIKSVDLDHREDVQDDLVAALLERKRVLEGECHAVKRKCDELELSKKEAEERKKKNKLAFSSVDGDVPGGELDILIQSLLAANDSNLTVPKPPKVAAISISTTTTSTVQAEGDTDVIASARPLPPPSDPSHPLYRTLCPFTFTSHTITIVPSADYPPTDPPTTVTHHTLCGHTPHHLLSFRFEFEVARATVAGKSSSTIIDLPTTAVSSHAQPELRNIFAVARARRDLLLAMTALAEFTRLATIRAEGWRVIARAYKGIVSTPHRSRLWKGLESKRRRRRRRRLDLLSYIGKREMWFRNSREAEKGQEQGQEEMCLNWEIEFERTTGMGWCKVGVEVVLPGSSSGAGGGSRRGKKMGGEVAMVGGLKGEVEKVFLELVRVRGIVGGVRAIVEVVFGVEGVWEEEQEEELEEGEEEEEE</sequence>
<proteinExistence type="predicted"/>
<keyword evidence="1" id="KW-0175">Coiled coil</keyword>
<gene>
    <name evidence="3" type="ORF">L211DRAFT_870440</name>
</gene>
<feature type="compositionally biased region" description="Basic and acidic residues" evidence="2">
    <location>
        <begin position="66"/>
        <end position="80"/>
    </location>
</feature>
<dbReference type="InParanoid" id="A0A3N4LDB7"/>
<reference evidence="3 4" key="1">
    <citation type="journal article" date="2018" name="Nat. Ecol. Evol.">
        <title>Pezizomycetes genomes reveal the molecular basis of ectomycorrhizal truffle lifestyle.</title>
        <authorList>
            <person name="Murat C."/>
            <person name="Payen T."/>
            <person name="Noel B."/>
            <person name="Kuo A."/>
            <person name="Morin E."/>
            <person name="Chen J."/>
            <person name="Kohler A."/>
            <person name="Krizsan K."/>
            <person name="Balestrini R."/>
            <person name="Da Silva C."/>
            <person name="Montanini B."/>
            <person name="Hainaut M."/>
            <person name="Levati E."/>
            <person name="Barry K.W."/>
            <person name="Belfiori B."/>
            <person name="Cichocki N."/>
            <person name="Clum A."/>
            <person name="Dockter R.B."/>
            <person name="Fauchery L."/>
            <person name="Guy J."/>
            <person name="Iotti M."/>
            <person name="Le Tacon F."/>
            <person name="Lindquist E.A."/>
            <person name="Lipzen A."/>
            <person name="Malagnac F."/>
            <person name="Mello A."/>
            <person name="Molinier V."/>
            <person name="Miyauchi S."/>
            <person name="Poulain J."/>
            <person name="Riccioni C."/>
            <person name="Rubini A."/>
            <person name="Sitrit Y."/>
            <person name="Splivallo R."/>
            <person name="Traeger S."/>
            <person name="Wang M."/>
            <person name="Zifcakova L."/>
            <person name="Wipf D."/>
            <person name="Zambonelli A."/>
            <person name="Paolocci F."/>
            <person name="Nowrousian M."/>
            <person name="Ottonello S."/>
            <person name="Baldrian P."/>
            <person name="Spatafora J.W."/>
            <person name="Henrissat B."/>
            <person name="Nagy L.G."/>
            <person name="Aury J.M."/>
            <person name="Wincker P."/>
            <person name="Grigoriev I.V."/>
            <person name="Bonfante P."/>
            <person name="Martin F.M."/>
        </authorList>
    </citation>
    <scope>NUCLEOTIDE SEQUENCE [LARGE SCALE GENOMIC DNA]</scope>
    <source>
        <strain evidence="3 4">ATCC MYA-4762</strain>
    </source>
</reference>
<dbReference type="OrthoDB" id="5406024at2759"/>
<evidence type="ECO:0000256" key="1">
    <source>
        <dbReference type="SAM" id="Coils"/>
    </source>
</evidence>
<name>A0A3N4LDB7_9PEZI</name>
<keyword evidence="4" id="KW-1185">Reference proteome</keyword>
<dbReference type="Proteomes" id="UP000267821">
    <property type="component" value="Unassembled WGS sequence"/>
</dbReference>
<feature type="compositionally biased region" description="Low complexity" evidence="2">
    <location>
        <begin position="146"/>
        <end position="155"/>
    </location>
</feature>
<protein>
    <submittedName>
        <fullName evidence="3">Uncharacterized protein</fullName>
    </submittedName>
</protein>
<dbReference type="AlphaFoldDB" id="A0A3N4LDB7"/>
<accession>A0A3N4LDB7</accession>
<organism evidence="3 4">
    <name type="scientific">Terfezia boudieri ATCC MYA-4762</name>
    <dbReference type="NCBI Taxonomy" id="1051890"/>
    <lineage>
        <taxon>Eukaryota</taxon>
        <taxon>Fungi</taxon>
        <taxon>Dikarya</taxon>
        <taxon>Ascomycota</taxon>
        <taxon>Pezizomycotina</taxon>
        <taxon>Pezizomycetes</taxon>
        <taxon>Pezizales</taxon>
        <taxon>Pezizaceae</taxon>
        <taxon>Terfezia</taxon>
    </lineage>
</organism>
<evidence type="ECO:0000313" key="3">
    <source>
        <dbReference type="EMBL" id="RPB20696.1"/>
    </source>
</evidence>
<feature type="region of interest" description="Disordered" evidence="2">
    <location>
        <begin position="1"/>
        <end position="28"/>
    </location>
</feature>
<feature type="region of interest" description="Disordered" evidence="2">
    <location>
        <begin position="45"/>
        <end position="185"/>
    </location>
</feature>
<feature type="compositionally biased region" description="Basic and acidic residues" evidence="2">
    <location>
        <begin position="94"/>
        <end position="103"/>
    </location>
</feature>
<dbReference type="EMBL" id="ML121568">
    <property type="protein sequence ID" value="RPB20696.1"/>
    <property type="molecule type" value="Genomic_DNA"/>
</dbReference>
<evidence type="ECO:0000256" key="2">
    <source>
        <dbReference type="SAM" id="MobiDB-lite"/>
    </source>
</evidence>
<dbReference type="STRING" id="1051890.A0A3N4LDB7"/>